<reference evidence="3 4" key="1">
    <citation type="submission" date="2014-02" db="EMBL/GenBank/DDBJ databases">
        <title>The genome sequence of the entomopathogenic fungus Metarhizium robertsii ARSEF 2575.</title>
        <authorList>
            <person name="Giuliano Garisto Donzelli B."/>
            <person name="Roe B.A."/>
            <person name="Macmil S.L."/>
            <person name="Krasnoff S.B."/>
            <person name="Gibson D.M."/>
        </authorList>
    </citation>
    <scope>NUCLEOTIDE SEQUENCE [LARGE SCALE GENOMIC DNA]</scope>
    <source>
        <strain evidence="3 4">ARSEF 2575</strain>
    </source>
</reference>
<evidence type="ECO:0000313" key="3">
    <source>
        <dbReference type="EMBL" id="EXU95359.1"/>
    </source>
</evidence>
<feature type="transmembrane region" description="Helical" evidence="1">
    <location>
        <begin position="39"/>
        <end position="60"/>
    </location>
</feature>
<evidence type="ECO:0000313" key="4">
    <source>
        <dbReference type="Proteomes" id="UP000030151"/>
    </source>
</evidence>
<proteinExistence type="predicted"/>
<feature type="chain" id="PRO_5012904107" evidence="2">
    <location>
        <begin position="16"/>
        <end position="109"/>
    </location>
</feature>
<keyword evidence="2" id="KW-0732">Signal</keyword>
<gene>
    <name evidence="3" type="ORF">X797_011576</name>
</gene>
<comment type="caution">
    <text evidence="3">The sequence shown here is derived from an EMBL/GenBank/DDBJ whole genome shotgun (WGS) entry which is preliminary data.</text>
</comment>
<dbReference type="HOGENOM" id="CLU_2250733_0_0_1"/>
<keyword evidence="1" id="KW-1133">Transmembrane helix</keyword>
<feature type="signal peptide" evidence="2">
    <location>
        <begin position="1"/>
        <end position="15"/>
    </location>
</feature>
<organism evidence="3 4">
    <name type="scientific">Metarhizium robertsii</name>
    <dbReference type="NCBI Taxonomy" id="568076"/>
    <lineage>
        <taxon>Eukaryota</taxon>
        <taxon>Fungi</taxon>
        <taxon>Dikarya</taxon>
        <taxon>Ascomycota</taxon>
        <taxon>Pezizomycotina</taxon>
        <taxon>Sordariomycetes</taxon>
        <taxon>Hypocreomycetidae</taxon>
        <taxon>Hypocreales</taxon>
        <taxon>Clavicipitaceae</taxon>
        <taxon>Metarhizium</taxon>
    </lineage>
</organism>
<name>A0A014N6J0_9HYPO</name>
<sequence length="109" mass="11612">MGILLLAVVWSTLFCGPMTVSNPDTIASETTGDGGGVTVAIVLGIHAGVFVILVLLSRLLEDLEAGKRKRIASILRLDGVAPSRAYEQGRPETKSEPRSSCSFDNVIVW</sequence>
<accession>A0A014N6J0</accession>
<dbReference type="AlphaFoldDB" id="A0A014N6J0"/>
<protein>
    <submittedName>
        <fullName evidence="3">Uncharacterized protein</fullName>
    </submittedName>
</protein>
<evidence type="ECO:0000256" key="2">
    <source>
        <dbReference type="SAM" id="SignalP"/>
    </source>
</evidence>
<dbReference type="EMBL" id="JELW01000085">
    <property type="protein sequence ID" value="EXU95359.1"/>
    <property type="molecule type" value="Genomic_DNA"/>
</dbReference>
<keyword evidence="1" id="KW-0472">Membrane</keyword>
<evidence type="ECO:0000256" key="1">
    <source>
        <dbReference type="SAM" id="Phobius"/>
    </source>
</evidence>
<dbReference type="Proteomes" id="UP000030151">
    <property type="component" value="Unassembled WGS sequence"/>
</dbReference>
<keyword evidence="1" id="KW-0812">Transmembrane</keyword>